<dbReference type="Proteomes" id="UP000031307">
    <property type="component" value="Unassembled WGS sequence"/>
</dbReference>
<evidence type="ECO:0000313" key="2">
    <source>
        <dbReference type="Proteomes" id="UP000031307"/>
    </source>
</evidence>
<reference evidence="1 2" key="1">
    <citation type="journal article" date="2014" name="Mol. Biol. Evol.">
        <title>Massive expansion of Ubiquitination-related gene families within the Chlamydiae.</title>
        <authorList>
            <person name="Domman D."/>
            <person name="Collingro A."/>
            <person name="Lagkouvardos I."/>
            <person name="Gehre L."/>
            <person name="Weinmaier T."/>
            <person name="Rattei T."/>
            <person name="Subtil A."/>
            <person name="Horn M."/>
        </authorList>
    </citation>
    <scope>NUCLEOTIDE SEQUENCE [LARGE SCALE GENOMIC DNA]</scope>
    <source>
        <strain evidence="1 2">OEW1</strain>
    </source>
</reference>
<dbReference type="PATRIC" id="fig|83552.4.peg.2739"/>
<protein>
    <submittedName>
        <fullName evidence="1">Uncharacterized protein</fullName>
    </submittedName>
</protein>
<organism evidence="1 2">
    <name type="scientific">Parachlamydia acanthamoebae</name>
    <dbReference type="NCBI Taxonomy" id="83552"/>
    <lineage>
        <taxon>Bacteria</taxon>
        <taxon>Pseudomonadati</taxon>
        <taxon>Chlamydiota</taxon>
        <taxon>Chlamydiia</taxon>
        <taxon>Parachlamydiales</taxon>
        <taxon>Parachlamydiaceae</taxon>
        <taxon>Parachlamydia</taxon>
    </lineage>
</organism>
<proteinExistence type="predicted"/>
<sequence>MLYSIRHLIDFLLSLFKRKELRDVGLPQEESMEKILEVLQEEFKASLSKTTDSIRRNYQFPEAKNIAKVAVGIMRSGKTYFLFQTMRDLIS</sequence>
<gene>
    <name evidence="1" type="ORF">DB43_AS00340</name>
</gene>
<dbReference type="AlphaFoldDB" id="A0A0C1EHR6"/>
<dbReference type="EMBL" id="JSAM01000129">
    <property type="protein sequence ID" value="KIA76164.1"/>
    <property type="molecule type" value="Genomic_DNA"/>
</dbReference>
<name>A0A0C1EHR6_9BACT</name>
<comment type="caution">
    <text evidence="1">The sequence shown here is derived from an EMBL/GenBank/DDBJ whole genome shotgun (WGS) entry which is preliminary data.</text>
</comment>
<accession>A0A0C1EHR6</accession>
<evidence type="ECO:0000313" key="1">
    <source>
        <dbReference type="EMBL" id="KIA76164.1"/>
    </source>
</evidence>